<dbReference type="AlphaFoldDB" id="A0A0B2RE96"/>
<accession>A0A0B2RE96</accession>
<sequence>MHANAMDAMSLLRIGHVPNRLFFNQCMRISLHS</sequence>
<reference evidence="1" key="1">
    <citation type="submission" date="2014-07" db="EMBL/GenBank/DDBJ databases">
        <title>Identification of a novel salt tolerance gene in wild soybean by whole-genome sequencing.</title>
        <authorList>
            <person name="Lam H.-M."/>
            <person name="Qi X."/>
            <person name="Li M.-W."/>
            <person name="Liu X."/>
            <person name="Xie M."/>
            <person name="Ni M."/>
            <person name="Xu X."/>
        </authorList>
    </citation>
    <scope>NUCLEOTIDE SEQUENCE [LARGE SCALE GENOMIC DNA]</scope>
    <source>
        <tissue evidence="1">Root</tissue>
    </source>
</reference>
<evidence type="ECO:0000313" key="1">
    <source>
        <dbReference type="EMBL" id="KHN32811.1"/>
    </source>
</evidence>
<dbReference type="EMBL" id="KN649956">
    <property type="protein sequence ID" value="KHN32811.1"/>
    <property type="molecule type" value="Genomic_DNA"/>
</dbReference>
<name>A0A0B2RE96_GLYSO</name>
<proteinExistence type="predicted"/>
<organism evidence="1">
    <name type="scientific">Glycine soja</name>
    <name type="common">Wild soybean</name>
    <dbReference type="NCBI Taxonomy" id="3848"/>
    <lineage>
        <taxon>Eukaryota</taxon>
        <taxon>Viridiplantae</taxon>
        <taxon>Streptophyta</taxon>
        <taxon>Embryophyta</taxon>
        <taxon>Tracheophyta</taxon>
        <taxon>Spermatophyta</taxon>
        <taxon>Magnoliopsida</taxon>
        <taxon>eudicotyledons</taxon>
        <taxon>Gunneridae</taxon>
        <taxon>Pentapetalae</taxon>
        <taxon>rosids</taxon>
        <taxon>fabids</taxon>
        <taxon>Fabales</taxon>
        <taxon>Fabaceae</taxon>
        <taxon>Papilionoideae</taxon>
        <taxon>50 kb inversion clade</taxon>
        <taxon>NPAAA clade</taxon>
        <taxon>indigoferoid/millettioid clade</taxon>
        <taxon>Phaseoleae</taxon>
        <taxon>Glycine</taxon>
        <taxon>Glycine subgen. Soja</taxon>
    </lineage>
</organism>
<gene>
    <name evidence="1" type="ORF">glysoja_024170</name>
</gene>
<dbReference type="Proteomes" id="UP000053555">
    <property type="component" value="Unassembled WGS sequence"/>
</dbReference>
<protein>
    <submittedName>
        <fullName evidence="1">Uncharacterized protein</fullName>
    </submittedName>
</protein>